<dbReference type="EMBL" id="BARW01007108">
    <property type="protein sequence ID" value="GAI84688.1"/>
    <property type="molecule type" value="Genomic_DNA"/>
</dbReference>
<gene>
    <name evidence="1" type="ORF">S12H4_14868</name>
</gene>
<accession>X1RVI2</accession>
<name>X1RVI2_9ZZZZ</name>
<proteinExistence type="predicted"/>
<reference evidence="1" key="1">
    <citation type="journal article" date="2014" name="Front. Microbiol.">
        <title>High frequency of phylogenetically diverse reductive dehalogenase-homologous genes in deep subseafloor sedimentary metagenomes.</title>
        <authorList>
            <person name="Kawai M."/>
            <person name="Futagami T."/>
            <person name="Toyoda A."/>
            <person name="Takaki Y."/>
            <person name="Nishi S."/>
            <person name="Hori S."/>
            <person name="Arai W."/>
            <person name="Tsubouchi T."/>
            <person name="Morono Y."/>
            <person name="Uchiyama I."/>
            <person name="Ito T."/>
            <person name="Fujiyama A."/>
            <person name="Inagaki F."/>
            <person name="Takami H."/>
        </authorList>
    </citation>
    <scope>NUCLEOTIDE SEQUENCE</scope>
    <source>
        <strain evidence="1">Expedition CK06-06</strain>
    </source>
</reference>
<dbReference type="AlphaFoldDB" id="X1RVI2"/>
<sequence>FFSKISPLAIAISSIKASLHSSTQLLTAVKTSVTSILPLSSKSKNFKDDGIIETEEVGGMYVIGDVTIDVTIEVSEEVSGVIGVVDIGVVVCSEVEVSVEAVETGVLEQPEVLKSQAISQLKVPLA</sequence>
<evidence type="ECO:0000313" key="1">
    <source>
        <dbReference type="EMBL" id="GAI84688.1"/>
    </source>
</evidence>
<comment type="caution">
    <text evidence="1">The sequence shown here is derived from an EMBL/GenBank/DDBJ whole genome shotgun (WGS) entry which is preliminary data.</text>
</comment>
<feature type="non-terminal residue" evidence="1">
    <location>
        <position position="1"/>
    </location>
</feature>
<organism evidence="1">
    <name type="scientific">marine sediment metagenome</name>
    <dbReference type="NCBI Taxonomy" id="412755"/>
    <lineage>
        <taxon>unclassified sequences</taxon>
        <taxon>metagenomes</taxon>
        <taxon>ecological metagenomes</taxon>
    </lineage>
</organism>
<protein>
    <submittedName>
        <fullName evidence="1">Uncharacterized protein</fullName>
    </submittedName>
</protein>